<dbReference type="EMBL" id="RFFG01000079">
    <property type="protein sequence ID" value="RMI38774.1"/>
    <property type="molecule type" value="Genomic_DNA"/>
</dbReference>
<reference evidence="3 4" key="1">
    <citation type="submission" date="2018-10" db="EMBL/GenBank/DDBJ databases">
        <title>Isolation from soil.</title>
        <authorList>
            <person name="Hu J."/>
        </authorList>
    </citation>
    <scope>NUCLEOTIDE SEQUENCE [LARGE SCALE GENOMIC DNA]</scope>
    <source>
        <strain evidence="3 4">NEAU-Ht49</strain>
    </source>
</reference>
<feature type="transmembrane region" description="Helical" evidence="2">
    <location>
        <begin position="6"/>
        <end position="23"/>
    </location>
</feature>
<keyword evidence="2" id="KW-0812">Transmembrane</keyword>
<organism evidence="3 4">
    <name type="scientific">Actinomadura harenae</name>
    <dbReference type="NCBI Taxonomy" id="2483351"/>
    <lineage>
        <taxon>Bacteria</taxon>
        <taxon>Bacillati</taxon>
        <taxon>Actinomycetota</taxon>
        <taxon>Actinomycetes</taxon>
        <taxon>Streptosporangiales</taxon>
        <taxon>Thermomonosporaceae</taxon>
        <taxon>Actinomadura</taxon>
    </lineage>
</organism>
<sequence>MSSTFLYLAIVAVWAVVLVPMWLRRDGEATGMPRRLLHKRPDEDGADLDGHDHVDEHEHPVEPRLPGIEADVEVEHEIDAVDEPRLEDEASVQRRPGRAAVIARRRRRTVGLILLVLTTVVVAAVGVAPWWITAPPVLLLAGHLTLLRVAVQMDQARAHEEAEAARVLAETEQAEAEPAATAEPETPEAAPLEPSAEVLEFVGRPEDEVFDQYADDAPATTTEDRRAVGE</sequence>
<feature type="transmembrane region" description="Helical" evidence="2">
    <location>
        <begin position="112"/>
        <end position="132"/>
    </location>
</feature>
<gene>
    <name evidence="3" type="ORF">EBO15_31745</name>
</gene>
<dbReference type="RefSeq" id="WP_122198159.1">
    <property type="nucleotide sequence ID" value="NZ_JBHSKC010000006.1"/>
</dbReference>
<comment type="caution">
    <text evidence="3">The sequence shown here is derived from an EMBL/GenBank/DDBJ whole genome shotgun (WGS) entry which is preliminary data.</text>
</comment>
<evidence type="ECO:0000313" key="4">
    <source>
        <dbReference type="Proteomes" id="UP000282674"/>
    </source>
</evidence>
<accession>A0A3M2LMS6</accession>
<feature type="compositionally biased region" description="Low complexity" evidence="1">
    <location>
        <begin position="168"/>
        <end position="197"/>
    </location>
</feature>
<proteinExistence type="predicted"/>
<keyword evidence="2" id="KW-1133">Transmembrane helix</keyword>
<feature type="region of interest" description="Disordered" evidence="1">
    <location>
        <begin position="168"/>
        <end position="198"/>
    </location>
</feature>
<name>A0A3M2LMS6_9ACTN</name>
<dbReference type="OrthoDB" id="3544402at2"/>
<evidence type="ECO:0000256" key="2">
    <source>
        <dbReference type="SAM" id="Phobius"/>
    </source>
</evidence>
<protein>
    <submittedName>
        <fullName evidence="3">Uncharacterized protein</fullName>
    </submittedName>
</protein>
<dbReference type="AlphaFoldDB" id="A0A3M2LMS6"/>
<feature type="compositionally biased region" description="Basic and acidic residues" evidence="1">
    <location>
        <begin position="39"/>
        <end position="61"/>
    </location>
</feature>
<keyword evidence="4" id="KW-1185">Reference proteome</keyword>
<dbReference type="Proteomes" id="UP000282674">
    <property type="component" value="Unassembled WGS sequence"/>
</dbReference>
<feature type="region of interest" description="Disordered" evidence="1">
    <location>
        <begin position="34"/>
        <end position="61"/>
    </location>
</feature>
<feature type="region of interest" description="Disordered" evidence="1">
    <location>
        <begin position="210"/>
        <end position="230"/>
    </location>
</feature>
<evidence type="ECO:0000256" key="1">
    <source>
        <dbReference type="SAM" id="MobiDB-lite"/>
    </source>
</evidence>
<evidence type="ECO:0000313" key="3">
    <source>
        <dbReference type="EMBL" id="RMI38774.1"/>
    </source>
</evidence>
<keyword evidence="2" id="KW-0472">Membrane</keyword>